<evidence type="ECO:0000313" key="10">
    <source>
        <dbReference type="EMBL" id="KAK0160434.1"/>
    </source>
</evidence>
<comment type="similarity">
    <text evidence="7">Belongs to the Nibrin family.</text>
</comment>
<feature type="region of interest" description="Disordered" evidence="8">
    <location>
        <begin position="423"/>
        <end position="444"/>
    </location>
</feature>
<protein>
    <recommendedName>
        <fullName evidence="9">FHA domain-containing protein</fullName>
    </recommendedName>
</protein>
<dbReference type="SUPFAM" id="SSF49879">
    <property type="entry name" value="SMAD/FHA domain"/>
    <property type="match status" value="1"/>
</dbReference>
<dbReference type="Gene3D" id="3.40.50.10980">
    <property type="entry name" value="Nibrin, BRCT2 domain"/>
    <property type="match status" value="1"/>
</dbReference>
<gene>
    <name evidence="10" type="ORF">PV328_007844</name>
</gene>
<organism evidence="10 11">
    <name type="scientific">Microctonus aethiopoides</name>
    <dbReference type="NCBI Taxonomy" id="144406"/>
    <lineage>
        <taxon>Eukaryota</taxon>
        <taxon>Metazoa</taxon>
        <taxon>Ecdysozoa</taxon>
        <taxon>Arthropoda</taxon>
        <taxon>Hexapoda</taxon>
        <taxon>Insecta</taxon>
        <taxon>Pterygota</taxon>
        <taxon>Neoptera</taxon>
        <taxon>Endopterygota</taxon>
        <taxon>Hymenoptera</taxon>
        <taxon>Apocrita</taxon>
        <taxon>Ichneumonoidea</taxon>
        <taxon>Braconidae</taxon>
        <taxon>Euphorinae</taxon>
        <taxon>Microctonus</taxon>
    </lineage>
</organism>
<keyword evidence="5" id="KW-0234">DNA repair</keyword>
<dbReference type="CDD" id="cd22667">
    <property type="entry name" value="FHA_NBN"/>
    <property type="match status" value="1"/>
</dbReference>
<dbReference type="InterPro" id="IPR032429">
    <property type="entry name" value="Nibrin_BRCT2"/>
</dbReference>
<dbReference type="GO" id="GO:0007095">
    <property type="term" value="P:mitotic G2 DNA damage checkpoint signaling"/>
    <property type="evidence" value="ECO:0007669"/>
    <property type="project" value="InterPro"/>
</dbReference>
<dbReference type="EMBL" id="JAQQBS010001423">
    <property type="protein sequence ID" value="KAK0160434.1"/>
    <property type="molecule type" value="Genomic_DNA"/>
</dbReference>
<evidence type="ECO:0000256" key="7">
    <source>
        <dbReference type="ARBA" id="ARBA00044757"/>
    </source>
</evidence>
<dbReference type="GO" id="GO:0005694">
    <property type="term" value="C:chromosome"/>
    <property type="evidence" value="ECO:0007669"/>
    <property type="project" value="UniProtKB-SubCell"/>
</dbReference>
<dbReference type="InterPro" id="IPR008984">
    <property type="entry name" value="SMAD_FHA_dom_sf"/>
</dbReference>
<dbReference type="GO" id="GO:0000724">
    <property type="term" value="P:double-strand break repair via homologous recombination"/>
    <property type="evidence" value="ECO:0007669"/>
    <property type="project" value="TreeGrafter"/>
</dbReference>
<feature type="compositionally biased region" description="Low complexity" evidence="8">
    <location>
        <begin position="423"/>
        <end position="433"/>
    </location>
</feature>
<comment type="caution">
    <text evidence="10">The sequence shown here is derived from an EMBL/GenBank/DDBJ whole genome shotgun (WGS) entry which is preliminary data.</text>
</comment>
<feature type="region of interest" description="Disordered" evidence="8">
    <location>
        <begin position="576"/>
        <end position="645"/>
    </location>
</feature>
<keyword evidence="11" id="KW-1185">Reference proteome</keyword>
<keyword evidence="3" id="KW-0158">Chromosome</keyword>
<dbReference type="InterPro" id="IPR043014">
    <property type="entry name" value="Nibrin_BRCT2_sf"/>
</dbReference>
<comment type="subcellular location">
    <subcellularLocation>
        <location evidence="2">Chromosome</location>
    </subcellularLocation>
    <subcellularLocation>
        <location evidence="1">Nucleus</location>
    </subcellularLocation>
</comment>
<evidence type="ECO:0000256" key="5">
    <source>
        <dbReference type="ARBA" id="ARBA00023204"/>
    </source>
</evidence>
<evidence type="ECO:0000256" key="4">
    <source>
        <dbReference type="ARBA" id="ARBA00022763"/>
    </source>
</evidence>
<proteinExistence type="inferred from homology"/>
<feature type="domain" description="FHA" evidence="9">
    <location>
        <begin position="22"/>
        <end position="80"/>
    </location>
</feature>
<dbReference type="Pfam" id="PF16508">
    <property type="entry name" value="NIBRIN_BRCT_II"/>
    <property type="match status" value="1"/>
</dbReference>
<keyword evidence="6" id="KW-0539">Nucleus</keyword>
<dbReference type="Gene3D" id="2.60.200.20">
    <property type="match status" value="1"/>
</dbReference>
<dbReference type="Proteomes" id="UP001168990">
    <property type="component" value="Unassembled WGS sequence"/>
</dbReference>
<evidence type="ECO:0000256" key="8">
    <source>
        <dbReference type="SAM" id="MobiDB-lite"/>
    </source>
</evidence>
<dbReference type="AlphaFoldDB" id="A0AA39C9J3"/>
<dbReference type="Pfam" id="PF00498">
    <property type="entry name" value="FHA"/>
    <property type="match status" value="1"/>
</dbReference>
<accession>A0AA39C9J3</accession>
<dbReference type="GO" id="GO:0030870">
    <property type="term" value="C:Mre11 complex"/>
    <property type="evidence" value="ECO:0007669"/>
    <property type="project" value="InterPro"/>
</dbReference>
<dbReference type="PANTHER" id="PTHR12162:SF0">
    <property type="entry name" value="NIBRIN"/>
    <property type="match status" value="1"/>
</dbReference>
<dbReference type="CDD" id="cd17741">
    <property type="entry name" value="BRCT_nibrin"/>
    <property type="match status" value="1"/>
</dbReference>
<evidence type="ECO:0000256" key="6">
    <source>
        <dbReference type="ARBA" id="ARBA00023242"/>
    </source>
</evidence>
<evidence type="ECO:0000256" key="3">
    <source>
        <dbReference type="ARBA" id="ARBA00022454"/>
    </source>
</evidence>
<dbReference type="GO" id="GO:0003684">
    <property type="term" value="F:damaged DNA binding"/>
    <property type="evidence" value="ECO:0007669"/>
    <property type="project" value="TreeGrafter"/>
</dbReference>
<evidence type="ECO:0000256" key="1">
    <source>
        <dbReference type="ARBA" id="ARBA00004123"/>
    </source>
</evidence>
<feature type="region of interest" description="Disordered" evidence="8">
    <location>
        <begin position="477"/>
        <end position="499"/>
    </location>
</feature>
<dbReference type="Gene3D" id="3.40.50.10190">
    <property type="entry name" value="BRCT domain"/>
    <property type="match status" value="1"/>
</dbReference>
<evidence type="ECO:0000259" key="9">
    <source>
        <dbReference type="PROSITE" id="PS50006"/>
    </source>
</evidence>
<sequence length="712" mass="81159">MKMWTLMNANGKVIEIDENKITTVGRRNSDLLLENDNSISKIHAKILVLKSDNSENKDELTCIIMDAGSKYGSFVIGKNNELTRITSEGYHVKHMDKIRFGLQQHIFTVSYKLSHRYIVLVSRIYGNVRDKLSEVLQTVGGVLCDEWSPECTHVTCPTVKLTEKVLCALVTGLYIVTTDYWYAMSEALQGDNGIFPNPEDYTPKIDSSILVTDKISLLPNSQRKTLFKDKIFIYFDEDQRKIYSQMIELAGGSSIMYDETWKPQDCCNDNIIVIQSIESDQSNQSLQCRAIYLRLSQEKLRRVPEFEIPLAILYCSIKQYCNPSFKYDNLLKPDKDSKDNVMLETSSKVLVKETQKLSTFKCPNINNKKQINQIIPESVSISSQIQSQQISYGSNKQTPSVKSESIMYEENMIIPESECTSTQSTSKMQSQVSHDTNKKTATESETITNKKNVIIPESEPFDTQMSLQTLSKMSHKKLTKDGTVTQSKKNNNVSKSNLTGTQMRLESSLNANEQNSAVISRLQLDNEKQKQDKPRVMGVETVIPPIFSTRLAQNERRLDDIWEPLELNDSIEEFQDDKDELEIESSKKKPHRINESSTEITAKKRTIDEISPTSLNKKNKNSLEKKRKLNNAANSNVYSPSDEDIDEPTSRNCIIPCNEINIDDPSPALVGINDIDQSISHYFSRNNLNQPKCIIPFKRLTLDDMVEWKPHK</sequence>
<dbReference type="PROSITE" id="PS50006">
    <property type="entry name" value="FHA_DOMAIN"/>
    <property type="match status" value="1"/>
</dbReference>
<dbReference type="InterPro" id="IPR036420">
    <property type="entry name" value="BRCT_dom_sf"/>
</dbReference>
<evidence type="ECO:0000256" key="2">
    <source>
        <dbReference type="ARBA" id="ARBA00004286"/>
    </source>
</evidence>
<feature type="compositionally biased region" description="Basic residues" evidence="8">
    <location>
        <begin position="617"/>
        <end position="629"/>
    </location>
</feature>
<dbReference type="PANTHER" id="PTHR12162">
    <property type="entry name" value="NIBRIN-RELATED"/>
    <property type="match status" value="1"/>
</dbReference>
<name>A0AA39C9J3_9HYME</name>
<reference evidence="10" key="1">
    <citation type="journal article" date="2023" name="bioRxiv">
        <title>Scaffold-level genome assemblies of two parasitoid biocontrol wasps reveal the parthenogenesis mechanism and an associated novel virus.</title>
        <authorList>
            <person name="Inwood S."/>
            <person name="Skelly J."/>
            <person name="Guhlin J."/>
            <person name="Harrop T."/>
            <person name="Goldson S."/>
            <person name="Dearden P."/>
        </authorList>
    </citation>
    <scope>NUCLEOTIDE SEQUENCE</scope>
    <source>
        <strain evidence="10">Irish</strain>
        <tissue evidence="10">Whole body</tissue>
    </source>
</reference>
<evidence type="ECO:0000313" key="11">
    <source>
        <dbReference type="Proteomes" id="UP001168990"/>
    </source>
</evidence>
<feature type="compositionally biased region" description="Low complexity" evidence="8">
    <location>
        <begin position="487"/>
        <end position="497"/>
    </location>
</feature>
<dbReference type="InterPro" id="IPR000253">
    <property type="entry name" value="FHA_dom"/>
</dbReference>
<reference evidence="10" key="2">
    <citation type="submission" date="2023-03" db="EMBL/GenBank/DDBJ databases">
        <authorList>
            <person name="Inwood S.N."/>
            <person name="Skelly J.G."/>
            <person name="Guhlin J."/>
            <person name="Harrop T.W.R."/>
            <person name="Goldson S.G."/>
            <person name="Dearden P.K."/>
        </authorList>
    </citation>
    <scope>NUCLEOTIDE SEQUENCE</scope>
    <source>
        <strain evidence="10">Irish</strain>
        <tissue evidence="10">Whole body</tissue>
    </source>
</reference>
<dbReference type="SUPFAM" id="SSF52113">
    <property type="entry name" value="BRCT domain"/>
    <property type="match status" value="1"/>
</dbReference>
<dbReference type="InterPro" id="IPR040227">
    <property type="entry name" value="Nibrin-rel"/>
</dbReference>
<keyword evidence="4" id="KW-0227">DNA damage</keyword>